<sequence length="240" mass="27576">MASHPRRPFRVISQSIMRAHRIHIPKYDFRVLIRPWFVVFTFLVMIALAFLGFTNFAHALPLNDKVLRFVCFGVATGVFYFIFDIEEESRRIWMWRYSPLMFTAFTCFFCGGILSEVAQSMLPYKEFQIGDVIANLLGSSLGLCIAYSIDKHHRHRKEIARLYRPVDTEYLSDPEDVDEDIAPGTQLLPLYARSNPPKGASNSKGGTRLADVWDEREEIFGVGEESDEDEDEPDVTRQGP</sequence>
<reference evidence="1 2" key="1">
    <citation type="journal article" date="2019" name="Nat. Ecol. Evol.">
        <title>Megaphylogeny resolves global patterns of mushroom evolution.</title>
        <authorList>
            <person name="Varga T."/>
            <person name="Krizsan K."/>
            <person name="Foldi C."/>
            <person name="Dima B."/>
            <person name="Sanchez-Garcia M."/>
            <person name="Sanchez-Ramirez S."/>
            <person name="Szollosi G.J."/>
            <person name="Szarkandi J.G."/>
            <person name="Papp V."/>
            <person name="Albert L."/>
            <person name="Andreopoulos W."/>
            <person name="Angelini C."/>
            <person name="Antonin V."/>
            <person name="Barry K.W."/>
            <person name="Bougher N.L."/>
            <person name="Buchanan P."/>
            <person name="Buyck B."/>
            <person name="Bense V."/>
            <person name="Catcheside P."/>
            <person name="Chovatia M."/>
            <person name="Cooper J."/>
            <person name="Damon W."/>
            <person name="Desjardin D."/>
            <person name="Finy P."/>
            <person name="Geml J."/>
            <person name="Haridas S."/>
            <person name="Hughes K."/>
            <person name="Justo A."/>
            <person name="Karasinski D."/>
            <person name="Kautmanova I."/>
            <person name="Kiss B."/>
            <person name="Kocsube S."/>
            <person name="Kotiranta H."/>
            <person name="LaButti K.M."/>
            <person name="Lechner B.E."/>
            <person name="Liimatainen K."/>
            <person name="Lipzen A."/>
            <person name="Lukacs Z."/>
            <person name="Mihaltcheva S."/>
            <person name="Morgado L.N."/>
            <person name="Niskanen T."/>
            <person name="Noordeloos M.E."/>
            <person name="Ohm R.A."/>
            <person name="Ortiz-Santana B."/>
            <person name="Ovrebo C."/>
            <person name="Racz N."/>
            <person name="Riley R."/>
            <person name="Savchenko A."/>
            <person name="Shiryaev A."/>
            <person name="Soop K."/>
            <person name="Spirin V."/>
            <person name="Szebenyi C."/>
            <person name="Tomsovsky M."/>
            <person name="Tulloss R.E."/>
            <person name="Uehling J."/>
            <person name="Grigoriev I.V."/>
            <person name="Vagvolgyi C."/>
            <person name="Papp T."/>
            <person name="Martin F.M."/>
            <person name="Miettinen O."/>
            <person name="Hibbett D.S."/>
            <person name="Nagy L.G."/>
        </authorList>
    </citation>
    <scope>NUCLEOTIDE SEQUENCE [LARGE SCALE GENOMIC DNA]</scope>
    <source>
        <strain evidence="1 2">NL-1719</strain>
    </source>
</reference>
<dbReference type="EMBL" id="ML208346">
    <property type="protein sequence ID" value="TFK68688.1"/>
    <property type="molecule type" value="Genomic_DNA"/>
</dbReference>
<protein>
    <submittedName>
        <fullName evidence="1">Uncharacterized protein</fullName>
    </submittedName>
</protein>
<keyword evidence="2" id="KW-1185">Reference proteome</keyword>
<dbReference type="Proteomes" id="UP000308600">
    <property type="component" value="Unassembled WGS sequence"/>
</dbReference>
<organism evidence="1 2">
    <name type="scientific">Pluteus cervinus</name>
    <dbReference type="NCBI Taxonomy" id="181527"/>
    <lineage>
        <taxon>Eukaryota</taxon>
        <taxon>Fungi</taxon>
        <taxon>Dikarya</taxon>
        <taxon>Basidiomycota</taxon>
        <taxon>Agaricomycotina</taxon>
        <taxon>Agaricomycetes</taxon>
        <taxon>Agaricomycetidae</taxon>
        <taxon>Agaricales</taxon>
        <taxon>Pluteineae</taxon>
        <taxon>Pluteaceae</taxon>
        <taxon>Pluteus</taxon>
    </lineage>
</organism>
<evidence type="ECO:0000313" key="2">
    <source>
        <dbReference type="Proteomes" id="UP000308600"/>
    </source>
</evidence>
<accession>A0ACD3ARX2</accession>
<proteinExistence type="predicted"/>
<evidence type="ECO:0000313" key="1">
    <source>
        <dbReference type="EMBL" id="TFK68688.1"/>
    </source>
</evidence>
<gene>
    <name evidence="1" type="ORF">BDN72DRAFT_870890</name>
</gene>
<name>A0ACD3ARX2_9AGAR</name>